<dbReference type="InterPro" id="IPR029058">
    <property type="entry name" value="AB_hydrolase_fold"/>
</dbReference>
<dbReference type="Pfam" id="PF02129">
    <property type="entry name" value="Peptidase_S15"/>
    <property type="match status" value="1"/>
</dbReference>
<proteinExistence type="predicted"/>
<feature type="domain" description="Xaa-Pro dipeptidyl-peptidase C-terminal" evidence="2">
    <location>
        <begin position="505"/>
        <end position="733"/>
    </location>
</feature>
<comment type="caution">
    <text evidence="3">The sequence shown here is derived from an EMBL/GenBank/DDBJ whole genome shotgun (WGS) entry which is preliminary data.</text>
</comment>
<dbReference type="AlphaFoldDB" id="A0A1T3D2D9"/>
<dbReference type="InterPro" id="IPR005674">
    <property type="entry name" value="CocE/Ser_esterase"/>
</dbReference>
<dbReference type="SUPFAM" id="SSF53474">
    <property type="entry name" value="alpha/beta-Hydrolases"/>
    <property type="match status" value="1"/>
</dbReference>
<dbReference type="SUPFAM" id="SSF49785">
    <property type="entry name" value="Galactose-binding domain-like"/>
    <property type="match status" value="1"/>
</dbReference>
<dbReference type="Gene3D" id="2.60.120.260">
    <property type="entry name" value="Galactose-binding domain-like"/>
    <property type="match status" value="1"/>
</dbReference>
<gene>
    <name evidence="3" type="ORF">BAY09_07615</name>
</gene>
<dbReference type="Gene3D" id="3.40.50.1820">
    <property type="entry name" value="alpha/beta hydrolase"/>
    <property type="match status" value="1"/>
</dbReference>
<evidence type="ECO:0000313" key="3">
    <source>
        <dbReference type="EMBL" id="OPB47251.1"/>
    </source>
</evidence>
<dbReference type="Gene3D" id="1.10.3020.10">
    <property type="entry name" value="alpha-amino acid ester hydrolase ( Helical cap domain)"/>
    <property type="match status" value="1"/>
</dbReference>
<evidence type="ECO:0000259" key="2">
    <source>
        <dbReference type="SMART" id="SM00939"/>
    </source>
</evidence>
<dbReference type="InterPro" id="IPR013736">
    <property type="entry name" value="Xaa-Pro_dipept_C"/>
</dbReference>
<dbReference type="EMBL" id="MAHS01000015">
    <property type="protein sequence ID" value="OPB47251.1"/>
    <property type="molecule type" value="Genomic_DNA"/>
</dbReference>
<protein>
    <submittedName>
        <fullName evidence="3">Hydrolase</fullName>
    </submittedName>
</protein>
<organism evidence="3">
    <name type="scientific">Elizabethkingia anophelis</name>
    <dbReference type="NCBI Taxonomy" id="1117645"/>
    <lineage>
        <taxon>Bacteria</taxon>
        <taxon>Pseudomonadati</taxon>
        <taxon>Bacteroidota</taxon>
        <taxon>Flavobacteriia</taxon>
        <taxon>Flavobacteriales</taxon>
        <taxon>Weeksellaceae</taxon>
        <taxon>Elizabethkingia</taxon>
    </lineage>
</organism>
<dbReference type="InterPro" id="IPR000383">
    <property type="entry name" value="Xaa-Pro-like_dom"/>
</dbReference>
<dbReference type="RefSeq" id="WP_223844268.1">
    <property type="nucleotide sequence ID" value="NZ_BQKS01000009.1"/>
</dbReference>
<evidence type="ECO:0000256" key="1">
    <source>
        <dbReference type="ARBA" id="ARBA00022801"/>
    </source>
</evidence>
<reference evidence="3" key="1">
    <citation type="submission" date="2016-06" db="EMBL/GenBank/DDBJ databases">
        <authorList>
            <person name="Nicholson A.C."/>
        </authorList>
    </citation>
    <scope>NUCLEOTIDE SEQUENCE [LARGE SCALE GENOMIC DNA]</scope>
    <source>
        <strain evidence="3">E6809</strain>
    </source>
</reference>
<dbReference type="SMART" id="SM00939">
    <property type="entry name" value="PepX_C"/>
    <property type="match status" value="1"/>
</dbReference>
<sequence length="746" mass="85259">MKSIKLILAIAVCTNLLYAQKQKFPFPKSAISDSVVLEKTLTDIASKIIPTYKNSNKVDSLDKLSKLEILAGNYSKASSTINQYREAYAGTNNAVVKLMAYDVYAAAKNLEKDQKIIFPHALELVFNKKFKDLPLKYSFRIADSFDEDIQTHKDKFNKLLSQQKEADSISYDSAVSLGIAYINYKTFMNVKSESLKLLSARENEIYDIESFDLKTSHGGNITLTVTRKKGITSPLPVIYTNNIYAGTYDLALGKRAAEYGYVGVVANARGKRTSIDNIEPFEHEADDSYDIIDWISKQKWSDGKVGMIGGSYLGFGQWAATKKLHPALKTIVPQVAVGIGIDYPMNNNVFMSYMLQWARYVTNNKFTDEAEFKNYEKWIALYKAWYKSGESFRKLDSISGKPNEIFQRWLNHPSYDEYWKKMIPYKQEFAKIKIPVLTTTGFYDADQLGALYYFREHYKHNENPYHYLVIGPYDHAGGQSFAANTLYNGYNVDHAAKINISDLAYSWFDYILKNKPKPEFLKDKVNIQIMDTNEWYHSSNLEKSHNAVLKFYLKKDSKSNLVLEKEKSTNTDFTTQTIDFKKRDEKSIYFKSKKDSINIDNQLAFQTSVLDKDIIINGAFTAQLKASINKKDVDVKIDLIQLKPDGKFFYLSDYLGRASYAKNREKRQLLIPGKIETIPASNSMFVGKKILKGSRLIVLLGINKSPYYQINYGSGKDVSDETIADAKIPLKVKWYNDSYIEIPVLE</sequence>
<name>A0A1T3D2D9_9FLAO</name>
<dbReference type="InterPro" id="IPR008979">
    <property type="entry name" value="Galactose-bd-like_sf"/>
</dbReference>
<dbReference type="GO" id="GO:0008239">
    <property type="term" value="F:dipeptidyl-peptidase activity"/>
    <property type="evidence" value="ECO:0007669"/>
    <property type="project" value="InterPro"/>
</dbReference>
<dbReference type="Pfam" id="PF08530">
    <property type="entry name" value="PepX_C"/>
    <property type="match status" value="1"/>
</dbReference>
<keyword evidence="1 3" id="KW-0378">Hydrolase</keyword>
<dbReference type="NCBIfam" id="TIGR00976">
    <property type="entry name" value="CocE_NonD"/>
    <property type="match status" value="1"/>
</dbReference>
<accession>A0A1T3D2D9</accession>